<dbReference type="RefSeq" id="WP_142261079.1">
    <property type="nucleotide sequence ID" value="NZ_BMPV01000002.1"/>
</dbReference>
<dbReference type="NCBIfam" id="TIGR00229">
    <property type="entry name" value="sensory_box"/>
    <property type="match status" value="1"/>
</dbReference>
<sequence>MTLGLIDSNDVEQLIRPDELFFSTTDRRGRIRTGNSVFVRISGYSLEELSGAPHNIVRHPEMPAGVFRLVWDRLLAGRPVGSYVLNRAKNGSRYWVFATMTPSGDGFLSVRVAPLGPMFDKVKEVYRYVNAAERYAAEQGLDRRQVAVHGLRALEQALGELGFTSHEEFLADALSSEVAARDRLASSNYARPNARGSLRQVLAGAQALESLLSGLVGLLERYREFGDRLASTSERVLDVARRLDGAVATAQRASAMVADTAPVLGNVAQVMAGPMGGAVVALERLVPPLAKLRDDITDLRFRIALASVHNDMIASFAAEVVDGKAPATALREVPLLCDAVRESALEMSARASQVNGALQEIKATIAEAGDRLLAFQRFLGQWRILVMRRRAQHMLGDLLGTIDQEFSAFSRAMDMLRTLEEEFERSMVPFEVDELEAQVARIRAESRDYSDVA</sequence>
<keyword evidence="3" id="KW-1185">Reference proteome</keyword>
<dbReference type="InterPro" id="IPR000014">
    <property type="entry name" value="PAS"/>
</dbReference>
<dbReference type="AlphaFoldDB" id="A0A543J3E6"/>
<name>A0A543J3E6_9ACTN</name>
<dbReference type="SUPFAM" id="SSF55785">
    <property type="entry name" value="PYP-like sensor domain (PAS domain)"/>
    <property type="match status" value="1"/>
</dbReference>
<feature type="domain" description="PAS fold-3" evidence="1">
    <location>
        <begin position="35"/>
        <end position="103"/>
    </location>
</feature>
<dbReference type="OrthoDB" id="266313at2"/>
<dbReference type="InterPro" id="IPR013655">
    <property type="entry name" value="PAS_fold_3"/>
</dbReference>
<evidence type="ECO:0000259" key="1">
    <source>
        <dbReference type="Pfam" id="PF08447"/>
    </source>
</evidence>
<dbReference type="InterPro" id="IPR035965">
    <property type="entry name" value="PAS-like_dom_sf"/>
</dbReference>
<dbReference type="Gene3D" id="3.30.450.20">
    <property type="entry name" value="PAS domain"/>
    <property type="match status" value="1"/>
</dbReference>
<gene>
    <name evidence="2" type="ORF">FHX40_4096</name>
</gene>
<proteinExistence type="predicted"/>
<dbReference type="EMBL" id="VFPQ01000001">
    <property type="protein sequence ID" value="TQM77334.1"/>
    <property type="molecule type" value="Genomic_DNA"/>
</dbReference>
<organism evidence="2 3">
    <name type="scientific">Thermopolyspora flexuosa</name>
    <dbReference type="NCBI Taxonomy" id="103836"/>
    <lineage>
        <taxon>Bacteria</taxon>
        <taxon>Bacillati</taxon>
        <taxon>Actinomycetota</taxon>
        <taxon>Actinomycetes</taxon>
        <taxon>Streptosporangiales</taxon>
        <taxon>Streptosporangiaceae</taxon>
        <taxon>Thermopolyspora</taxon>
    </lineage>
</organism>
<accession>A0A543J3E6</accession>
<reference evidence="2 3" key="1">
    <citation type="submission" date="2019-06" db="EMBL/GenBank/DDBJ databases">
        <title>Sequencing the genomes of 1000 actinobacteria strains.</title>
        <authorList>
            <person name="Klenk H.-P."/>
        </authorList>
    </citation>
    <scope>NUCLEOTIDE SEQUENCE [LARGE SCALE GENOMIC DNA]</scope>
    <source>
        <strain evidence="2 3">DSM 43186</strain>
    </source>
</reference>
<comment type="caution">
    <text evidence="2">The sequence shown here is derived from an EMBL/GenBank/DDBJ whole genome shotgun (WGS) entry which is preliminary data.</text>
</comment>
<dbReference type="Proteomes" id="UP000319213">
    <property type="component" value="Unassembled WGS sequence"/>
</dbReference>
<evidence type="ECO:0000313" key="3">
    <source>
        <dbReference type="Proteomes" id="UP000319213"/>
    </source>
</evidence>
<evidence type="ECO:0000313" key="2">
    <source>
        <dbReference type="EMBL" id="TQM77334.1"/>
    </source>
</evidence>
<dbReference type="Pfam" id="PF08447">
    <property type="entry name" value="PAS_3"/>
    <property type="match status" value="1"/>
</dbReference>
<protein>
    <submittedName>
        <fullName evidence="2">Aerotaxis receptor</fullName>
    </submittedName>
</protein>
<dbReference type="CDD" id="cd00130">
    <property type="entry name" value="PAS"/>
    <property type="match status" value="1"/>
</dbReference>
<keyword evidence="2" id="KW-0675">Receptor</keyword>